<evidence type="ECO:0000313" key="1">
    <source>
        <dbReference type="EMBL" id="GME98393.1"/>
    </source>
</evidence>
<gene>
    <name evidence="1" type="ORF">Cboi01_000493100</name>
</gene>
<dbReference type="EMBL" id="BSXV01003458">
    <property type="protein sequence ID" value="GME98393.1"/>
    <property type="molecule type" value="Genomic_DNA"/>
</dbReference>
<evidence type="ECO:0000313" key="2">
    <source>
        <dbReference type="Proteomes" id="UP001165101"/>
    </source>
</evidence>
<dbReference type="Proteomes" id="UP001165101">
    <property type="component" value="Unassembled WGS sequence"/>
</dbReference>
<reference evidence="1" key="1">
    <citation type="submission" date="2023-04" db="EMBL/GenBank/DDBJ databases">
        <title>Candida boidinii NBRC 1967.</title>
        <authorList>
            <person name="Ichikawa N."/>
            <person name="Sato H."/>
            <person name="Tonouchi N."/>
        </authorList>
    </citation>
    <scope>NUCLEOTIDE SEQUENCE</scope>
    <source>
        <strain evidence="1">NBRC 1967</strain>
    </source>
</reference>
<name>A0ACB5TZW9_CANBO</name>
<accession>A0ACB5TZW9</accession>
<proteinExistence type="predicted"/>
<protein>
    <submittedName>
        <fullName evidence="1">Unnamed protein product</fullName>
    </submittedName>
</protein>
<sequence>MKTLGADITYSEMAFALPLIQGSNSEWALPKAHESEYPGFGVQIATSKNFQACKAAEAISKLTTHVSELNLNCGCPIDLLYRQGQGSALLEQPNRMVRLLKGMNYCSGDIPVTVKIRMGSRDNNPVADVIVQKLLKEGDVAAITLHGRSRQQRYTREADWDYVSKIGSIVQEYNADQVEDKDARDKRPVYLVGNGDCFTHEDWYKAVKDPNIDSVMIARGALIKPWIFEEIEAKQYIDKSATERLSILEKYSKFAITHWGSDEYGVNSARRFLCEFMSFTHRYIPVGILERLPPKLNERPPQWKGRNELETLLGSNDANDWIKISEMFLGKSSDSFKFIPKHKSNSYETSENLTNPVANQE</sequence>
<keyword evidence="2" id="KW-1185">Reference proteome</keyword>
<organism evidence="1 2">
    <name type="scientific">Candida boidinii</name>
    <name type="common">Yeast</name>
    <dbReference type="NCBI Taxonomy" id="5477"/>
    <lineage>
        <taxon>Eukaryota</taxon>
        <taxon>Fungi</taxon>
        <taxon>Dikarya</taxon>
        <taxon>Ascomycota</taxon>
        <taxon>Saccharomycotina</taxon>
        <taxon>Pichiomycetes</taxon>
        <taxon>Pichiales</taxon>
        <taxon>Pichiaceae</taxon>
        <taxon>Ogataea</taxon>
        <taxon>Ogataea/Candida clade</taxon>
    </lineage>
</organism>
<comment type="caution">
    <text evidence="1">The sequence shown here is derived from an EMBL/GenBank/DDBJ whole genome shotgun (WGS) entry which is preliminary data.</text>
</comment>